<dbReference type="AlphaFoldDB" id="A0AAF0AYY1"/>
<feature type="transmembrane region" description="Helical" evidence="8">
    <location>
        <begin position="66"/>
        <end position="84"/>
    </location>
</feature>
<feature type="compositionally biased region" description="Basic and acidic residues" evidence="9">
    <location>
        <begin position="457"/>
        <end position="474"/>
    </location>
</feature>
<feature type="transmembrane region" description="Helical" evidence="8">
    <location>
        <begin position="33"/>
        <end position="54"/>
    </location>
</feature>
<gene>
    <name evidence="11" type="primary">amt1</name>
    <name evidence="11" type="ORF">SOMG_04884</name>
</gene>
<dbReference type="KEGG" id="som:SOMG_04884"/>
<evidence type="ECO:0000256" key="9">
    <source>
        <dbReference type="SAM" id="MobiDB-lite"/>
    </source>
</evidence>
<dbReference type="FunFam" id="1.10.3430.10:FF:000003">
    <property type="entry name" value="Ammonium transporter"/>
    <property type="match status" value="1"/>
</dbReference>
<organism evidence="11 12">
    <name type="scientific">Schizosaccharomyces osmophilus</name>
    <dbReference type="NCBI Taxonomy" id="2545709"/>
    <lineage>
        <taxon>Eukaryota</taxon>
        <taxon>Fungi</taxon>
        <taxon>Dikarya</taxon>
        <taxon>Ascomycota</taxon>
        <taxon>Taphrinomycotina</taxon>
        <taxon>Schizosaccharomycetes</taxon>
        <taxon>Schizosaccharomycetales</taxon>
        <taxon>Schizosaccharomycetaceae</taxon>
        <taxon>Schizosaccharomyces</taxon>
    </lineage>
</organism>
<feature type="transmembrane region" description="Helical" evidence="8">
    <location>
        <begin position="308"/>
        <end position="327"/>
    </location>
</feature>
<sequence length="482" mass="51747">MSSTTSATPTPSGVNGGDSRTVDLNQFYDGGDISWILASTALVFIMIPGVGFFYSGLARRRSAISMLFLSMMSVAVIAFQWFFWGYSLTFSHNGGPYIGSLANFGLRQTLGRPSSVAAGLPDILFCIYQGMFAALTPALAIGAAADRGRMLPCLVFVFLWSTIVYDPIAFWTWNPKGWLSTLGSYDFAGGSPVHIASGMTALAYSIVVGKRHDHGTVQYRPHNVPHVVLGTVLLWFGWFGFNGGSAGSANIRAVMACVVTHIAASIGGIVWCFWDYIKTRHWSAVGFCCGAVAGLVAITPGSGFVPPWAAVVIGGIGASACYGATYLKRLIRVDDALDIFAEHAVGGMVGNILTALFSADYIQSLDGSTGNKGGWLSHHYIQLGYQLADTVSCAAYSFVLSCALLYIMNYIPGLSLRVSRDDEVLGLDNVEIGETSYKFSEEPPALSHGIEVNARQESNESTKERTRQEEKDMSSQDPSVVV</sequence>
<evidence type="ECO:0000256" key="1">
    <source>
        <dbReference type="ARBA" id="ARBA00004141"/>
    </source>
</evidence>
<evidence type="ECO:0000313" key="11">
    <source>
        <dbReference type="EMBL" id="WBW75365.1"/>
    </source>
</evidence>
<feature type="transmembrane region" description="Helical" evidence="8">
    <location>
        <begin position="339"/>
        <end position="363"/>
    </location>
</feature>
<proteinExistence type="inferred from homology"/>
<dbReference type="SUPFAM" id="SSF111352">
    <property type="entry name" value="Ammonium transporter"/>
    <property type="match status" value="1"/>
</dbReference>
<accession>A0AAF0AYY1</accession>
<dbReference type="InterPro" id="IPR018047">
    <property type="entry name" value="Ammonium_transpt_CS"/>
</dbReference>
<dbReference type="GO" id="GO:0008519">
    <property type="term" value="F:ammonium channel activity"/>
    <property type="evidence" value="ECO:0007669"/>
    <property type="project" value="InterPro"/>
</dbReference>
<dbReference type="GO" id="GO:0005886">
    <property type="term" value="C:plasma membrane"/>
    <property type="evidence" value="ECO:0007669"/>
    <property type="project" value="UniProtKB-SubCell"/>
</dbReference>
<protein>
    <recommendedName>
        <fullName evidence="8">Ammonium transporter</fullName>
    </recommendedName>
</protein>
<dbReference type="PANTHER" id="PTHR43029">
    <property type="entry name" value="AMMONIUM TRANSPORTER MEP2"/>
    <property type="match status" value="1"/>
</dbReference>
<keyword evidence="4 8" id="KW-0812">Transmembrane</keyword>
<keyword evidence="5 8" id="KW-1133">Transmembrane helix</keyword>
<feature type="transmembrane region" description="Helical" evidence="8">
    <location>
        <begin position="383"/>
        <end position="407"/>
    </location>
</feature>
<dbReference type="InterPro" id="IPR029020">
    <property type="entry name" value="Ammonium/urea_transptr"/>
</dbReference>
<feature type="transmembrane region" description="Helical" evidence="8">
    <location>
        <begin position="281"/>
        <end position="302"/>
    </location>
</feature>
<dbReference type="InterPro" id="IPR024041">
    <property type="entry name" value="NH4_transpt_AmtB-like_dom"/>
</dbReference>
<evidence type="ECO:0000256" key="5">
    <source>
        <dbReference type="ARBA" id="ARBA00022989"/>
    </source>
</evidence>
<feature type="domain" description="Ammonium transporter AmtB-like" evidence="10">
    <location>
        <begin position="35"/>
        <end position="437"/>
    </location>
</feature>
<keyword evidence="6 8" id="KW-0472">Membrane</keyword>
<feature type="region of interest" description="Disordered" evidence="9">
    <location>
        <begin position="441"/>
        <end position="482"/>
    </location>
</feature>
<dbReference type="GeneID" id="80878350"/>
<dbReference type="Pfam" id="PF00909">
    <property type="entry name" value="Ammonium_transp"/>
    <property type="match status" value="1"/>
</dbReference>
<dbReference type="NCBIfam" id="TIGR00836">
    <property type="entry name" value="amt"/>
    <property type="match status" value="1"/>
</dbReference>
<dbReference type="PANTHER" id="PTHR43029:SF10">
    <property type="entry name" value="AMMONIUM TRANSPORTER MEP2"/>
    <property type="match status" value="1"/>
</dbReference>
<comment type="similarity">
    <text evidence="2 8">Belongs to the ammonia transporter channel (TC 1.A.11.2) family.</text>
</comment>
<feature type="transmembrane region" description="Helical" evidence="8">
    <location>
        <begin position="193"/>
        <end position="211"/>
    </location>
</feature>
<comment type="subcellular location">
    <subcellularLocation>
        <location evidence="8">Cell membrane</location>
        <topology evidence="8">Multi-pass membrane protein</topology>
    </subcellularLocation>
    <subcellularLocation>
        <location evidence="1">Membrane</location>
        <topology evidence="1">Multi-pass membrane protein</topology>
    </subcellularLocation>
</comment>
<feature type="transmembrane region" description="Helical" evidence="8">
    <location>
        <begin position="253"/>
        <end position="274"/>
    </location>
</feature>
<name>A0AAF0AYY1_9SCHI</name>
<keyword evidence="7 8" id="KW-0924">Ammonia transport</keyword>
<reference evidence="11 12" key="1">
    <citation type="journal article" date="2023" name="G3 (Bethesda)">
        <title>A high-quality reference genome for the fission yeast Schizosaccharomyces osmophilus.</title>
        <authorList>
            <person name="Jia G.S."/>
            <person name="Zhang W.C."/>
            <person name="Liang Y."/>
            <person name="Liu X.H."/>
            <person name="Rhind N."/>
            <person name="Pidoux A."/>
            <person name="Brysch-Herzberg M."/>
            <person name="Du L.L."/>
        </authorList>
    </citation>
    <scope>NUCLEOTIDE SEQUENCE [LARGE SCALE GENOMIC DNA]</scope>
    <source>
        <strain evidence="11 12">CBS 15793</strain>
    </source>
</reference>
<dbReference type="InterPro" id="IPR001905">
    <property type="entry name" value="Ammonium_transpt"/>
</dbReference>
<keyword evidence="3 8" id="KW-0813">Transport</keyword>
<evidence type="ECO:0000256" key="3">
    <source>
        <dbReference type="ARBA" id="ARBA00022448"/>
    </source>
</evidence>
<evidence type="ECO:0000256" key="7">
    <source>
        <dbReference type="ARBA" id="ARBA00023177"/>
    </source>
</evidence>
<evidence type="ECO:0000256" key="8">
    <source>
        <dbReference type="RuleBase" id="RU362002"/>
    </source>
</evidence>
<evidence type="ECO:0000259" key="10">
    <source>
        <dbReference type="Pfam" id="PF00909"/>
    </source>
</evidence>
<keyword evidence="12" id="KW-1185">Reference proteome</keyword>
<evidence type="ECO:0000256" key="4">
    <source>
        <dbReference type="ARBA" id="ARBA00022692"/>
    </source>
</evidence>
<dbReference type="Proteomes" id="UP001212411">
    <property type="component" value="Chromosome 3"/>
</dbReference>
<feature type="transmembrane region" description="Helical" evidence="8">
    <location>
        <begin position="223"/>
        <end position="241"/>
    </location>
</feature>
<feature type="transmembrane region" description="Helical" evidence="8">
    <location>
        <begin position="116"/>
        <end position="141"/>
    </location>
</feature>
<dbReference type="EMBL" id="CP115613">
    <property type="protein sequence ID" value="WBW75365.1"/>
    <property type="molecule type" value="Genomic_DNA"/>
</dbReference>
<dbReference type="RefSeq" id="XP_056039608.1">
    <property type="nucleotide sequence ID" value="XM_056183661.1"/>
</dbReference>
<dbReference type="Gene3D" id="1.10.3430.10">
    <property type="entry name" value="Ammonium transporter AmtB like domains"/>
    <property type="match status" value="1"/>
</dbReference>
<evidence type="ECO:0000256" key="6">
    <source>
        <dbReference type="ARBA" id="ARBA00023136"/>
    </source>
</evidence>
<evidence type="ECO:0000256" key="2">
    <source>
        <dbReference type="ARBA" id="ARBA00005887"/>
    </source>
</evidence>
<feature type="transmembrane region" description="Helical" evidence="8">
    <location>
        <begin position="153"/>
        <end position="173"/>
    </location>
</feature>
<dbReference type="PROSITE" id="PS01219">
    <property type="entry name" value="AMMONIUM_TRANSP"/>
    <property type="match status" value="1"/>
</dbReference>
<evidence type="ECO:0000313" key="12">
    <source>
        <dbReference type="Proteomes" id="UP001212411"/>
    </source>
</evidence>